<dbReference type="CDD" id="cd00093">
    <property type="entry name" value="HTH_XRE"/>
    <property type="match status" value="1"/>
</dbReference>
<dbReference type="SUPFAM" id="SSF48452">
    <property type="entry name" value="TPR-like"/>
    <property type="match status" value="1"/>
</dbReference>
<keyword evidence="3" id="KW-1185">Reference proteome</keyword>
<proteinExistence type="predicted"/>
<dbReference type="InterPro" id="IPR011990">
    <property type="entry name" value="TPR-like_helical_dom_sf"/>
</dbReference>
<dbReference type="InterPro" id="IPR001387">
    <property type="entry name" value="Cro/C1-type_HTH"/>
</dbReference>
<dbReference type="Gene3D" id="1.10.260.40">
    <property type="entry name" value="lambda repressor-like DNA-binding domains"/>
    <property type="match status" value="1"/>
</dbReference>
<dbReference type="SMART" id="SM00530">
    <property type="entry name" value="HTH_XRE"/>
    <property type="match status" value="1"/>
</dbReference>
<evidence type="ECO:0000313" key="3">
    <source>
        <dbReference type="Proteomes" id="UP001198862"/>
    </source>
</evidence>
<protein>
    <submittedName>
        <fullName evidence="2">Tetratricopeptide repeat protein</fullName>
    </submittedName>
</protein>
<dbReference type="Gene3D" id="3.40.50.10070">
    <property type="entry name" value="TolB, N-terminal domain"/>
    <property type="match status" value="1"/>
</dbReference>
<feature type="domain" description="HTH cro/C1-type" evidence="1">
    <location>
        <begin position="18"/>
        <end position="65"/>
    </location>
</feature>
<dbReference type="InterPro" id="IPR010982">
    <property type="entry name" value="Lambda_DNA-bd_dom_sf"/>
</dbReference>
<dbReference type="Gene3D" id="1.25.40.10">
    <property type="entry name" value="Tetratricopeptide repeat domain"/>
    <property type="match status" value="2"/>
</dbReference>
<dbReference type="PANTHER" id="PTHR12558">
    <property type="entry name" value="CELL DIVISION CYCLE 16,23,27"/>
    <property type="match status" value="1"/>
</dbReference>
<dbReference type="InterPro" id="IPR019734">
    <property type="entry name" value="TPR_rpt"/>
</dbReference>
<evidence type="ECO:0000259" key="1">
    <source>
        <dbReference type="PROSITE" id="PS50943"/>
    </source>
</evidence>
<dbReference type="PANTHER" id="PTHR12558:SF33">
    <property type="entry name" value="BLL7664 PROTEIN"/>
    <property type="match status" value="1"/>
</dbReference>
<dbReference type="RefSeq" id="WP_230551185.1">
    <property type="nucleotide sequence ID" value="NZ_JAJISD010000005.1"/>
</dbReference>
<dbReference type="SUPFAM" id="SSF47413">
    <property type="entry name" value="lambda repressor-like DNA-binding domains"/>
    <property type="match status" value="1"/>
</dbReference>
<dbReference type="PROSITE" id="PS50943">
    <property type="entry name" value="HTH_CROC1"/>
    <property type="match status" value="1"/>
</dbReference>
<gene>
    <name evidence="2" type="ORF">LJ725_13520</name>
</gene>
<organism evidence="2 3">
    <name type="scientific">Reyranella aquatilis</name>
    <dbReference type="NCBI Taxonomy" id="2035356"/>
    <lineage>
        <taxon>Bacteria</taxon>
        <taxon>Pseudomonadati</taxon>
        <taxon>Pseudomonadota</taxon>
        <taxon>Alphaproteobacteria</taxon>
        <taxon>Hyphomicrobiales</taxon>
        <taxon>Reyranellaceae</taxon>
        <taxon>Reyranella</taxon>
    </lineage>
</organism>
<comment type="caution">
    <text evidence="2">The sequence shown here is derived from an EMBL/GenBank/DDBJ whole genome shotgun (WGS) entry which is preliminary data.</text>
</comment>
<sequence>MATASDFAQKLGLVLKTLNLSRGKLAQMIGIDKSVVSRWVSGATVPSDHNLSLLTEAIARSRADFGRADWDLDTVAFGARFAGEGVPFDRPAVAVLPFANLGGEADQEYFAGGITEDIITALSKWRSLLVIARNSTFTYQGRAIDLRQVGRELGVRYVVQGSVRRAGDRVRVTAQLSEADSGTQLWAERYDGSLTDIFAIQDQVTERVAVAIEPAVTQHEHMRTRNRLPENMAAWDLYLRGSWHFHQVGLEEAAKALDYYRRAIALDDTLADAHVGIGRTLFQQGIYGFRHDRDVAFEESAAAARRALARDPQNALAYYVLALSAAHDGGAETGIDHGQQAVRLNPNLAPGYFALAVACTFGGRPVDALAAIDTALRLSPNDPQKFAWLAQRASALYLAGRFDEAIETARHSMAVRWFHTACRVMAASYGQLGSEAEARAAAAQLLAASDGADKSIAEVVRFFRRPADRELYTEGLRKAGLPEA</sequence>
<dbReference type="Pfam" id="PF01381">
    <property type="entry name" value="HTH_3"/>
    <property type="match status" value="1"/>
</dbReference>
<reference evidence="2 3" key="1">
    <citation type="submission" date="2021-11" db="EMBL/GenBank/DDBJ databases">
        <authorList>
            <person name="Lee D.-H."/>
            <person name="Kim S.-B."/>
        </authorList>
    </citation>
    <scope>NUCLEOTIDE SEQUENCE [LARGE SCALE GENOMIC DNA]</scope>
    <source>
        <strain evidence="2 3">KCTC 52223</strain>
    </source>
</reference>
<evidence type="ECO:0000313" key="2">
    <source>
        <dbReference type="EMBL" id="MCC8429994.1"/>
    </source>
</evidence>
<dbReference type="Pfam" id="PF13432">
    <property type="entry name" value="TPR_16"/>
    <property type="match status" value="2"/>
</dbReference>
<dbReference type="Proteomes" id="UP001198862">
    <property type="component" value="Unassembled WGS sequence"/>
</dbReference>
<name>A0ABS8KV94_9HYPH</name>
<dbReference type="SMART" id="SM00028">
    <property type="entry name" value="TPR"/>
    <property type="match status" value="5"/>
</dbReference>
<dbReference type="EMBL" id="JAJISD010000005">
    <property type="protein sequence ID" value="MCC8429994.1"/>
    <property type="molecule type" value="Genomic_DNA"/>
</dbReference>
<accession>A0ABS8KV94</accession>